<evidence type="ECO:0000256" key="1">
    <source>
        <dbReference type="SAM" id="MobiDB-lite"/>
    </source>
</evidence>
<dbReference type="KEGG" id="mmi:MMAR_2541"/>
<dbReference type="Proteomes" id="UP000001190">
    <property type="component" value="Chromosome"/>
</dbReference>
<dbReference type="InterPro" id="IPR008972">
    <property type="entry name" value="Cupredoxin"/>
</dbReference>
<keyword evidence="4" id="KW-1185">Reference proteome</keyword>
<dbReference type="eggNOG" id="COG2217">
    <property type="taxonomic scope" value="Bacteria"/>
</dbReference>
<evidence type="ECO:0000256" key="2">
    <source>
        <dbReference type="SAM" id="Phobius"/>
    </source>
</evidence>
<accession>B2HRV9</accession>
<keyword evidence="2" id="KW-0472">Membrane</keyword>
<organism evidence="3 4">
    <name type="scientific">Mycobacterium marinum (strain ATCC BAA-535 / M)</name>
    <dbReference type="NCBI Taxonomy" id="216594"/>
    <lineage>
        <taxon>Bacteria</taxon>
        <taxon>Bacillati</taxon>
        <taxon>Actinomycetota</taxon>
        <taxon>Actinomycetes</taxon>
        <taxon>Mycobacteriales</taxon>
        <taxon>Mycobacteriaceae</taxon>
        <taxon>Mycobacterium</taxon>
        <taxon>Mycobacterium ulcerans group</taxon>
    </lineage>
</organism>
<feature type="region of interest" description="Disordered" evidence="1">
    <location>
        <begin position="1"/>
        <end position="50"/>
    </location>
</feature>
<keyword evidence="2" id="KW-1133">Transmembrane helix</keyword>
<feature type="compositionally biased region" description="Basic residues" evidence="1">
    <location>
        <begin position="34"/>
        <end position="48"/>
    </location>
</feature>
<keyword evidence="2" id="KW-0812">Transmembrane</keyword>
<name>B2HRV9_MYCMM</name>
<proteinExistence type="predicted"/>
<evidence type="ECO:0000313" key="3">
    <source>
        <dbReference type="EMBL" id="ACC40989.1"/>
    </source>
</evidence>
<feature type="region of interest" description="Disordered" evidence="1">
    <location>
        <begin position="102"/>
        <end position="139"/>
    </location>
</feature>
<feature type="compositionally biased region" description="Polar residues" evidence="1">
    <location>
        <begin position="19"/>
        <end position="32"/>
    </location>
</feature>
<reference evidence="3 4" key="1">
    <citation type="journal article" date="2008" name="Genome Res.">
        <title>Insights from the complete genome sequence of Mycobacterium marinum on the evolution of Mycobacterium tuberculosis.</title>
        <authorList>
            <person name="Stinear T.P."/>
            <person name="Seemann T."/>
            <person name="Harrison P.F."/>
            <person name="Jenkin G.A."/>
            <person name="Davies J.K."/>
            <person name="Johnson P.D."/>
            <person name="Abdellah Z."/>
            <person name="Arrowsmith C."/>
            <person name="Chillingworth T."/>
            <person name="Churcher C."/>
            <person name="Clarke K."/>
            <person name="Cronin A."/>
            <person name="Davis P."/>
            <person name="Goodhead I."/>
            <person name="Holroyd N."/>
            <person name="Jagels K."/>
            <person name="Lord A."/>
            <person name="Moule S."/>
            <person name="Mungall K."/>
            <person name="Norbertczak H."/>
            <person name="Quail M.A."/>
            <person name="Rabbinowitsch E."/>
            <person name="Walker D."/>
            <person name="White B."/>
            <person name="Whitehead S."/>
            <person name="Small P.L."/>
            <person name="Brosch R."/>
            <person name="Ramakrishnan L."/>
            <person name="Fischbach M.A."/>
            <person name="Parkhill J."/>
            <person name="Cole S.T."/>
        </authorList>
    </citation>
    <scope>NUCLEOTIDE SEQUENCE [LARGE SCALE GENOMIC DNA]</scope>
    <source>
        <strain evidence="4">ATCC BAA-535 / M</strain>
    </source>
</reference>
<dbReference type="HOGENOM" id="CLU_1093365_0_0_11"/>
<gene>
    <name evidence="3" type="ordered locus">MMAR_2541</name>
</gene>
<evidence type="ECO:0000313" key="4">
    <source>
        <dbReference type="Proteomes" id="UP000001190"/>
    </source>
</evidence>
<dbReference type="AlphaFoldDB" id="B2HRV9"/>
<dbReference type="STRING" id="216594.MMAR_2541"/>
<feature type="compositionally biased region" description="Basic residues" evidence="1">
    <location>
        <begin position="1"/>
        <end position="14"/>
    </location>
</feature>
<dbReference type="EMBL" id="CP000854">
    <property type="protein sequence ID" value="ACC40989.1"/>
    <property type="molecule type" value="Genomic_DNA"/>
</dbReference>
<feature type="transmembrane region" description="Helical" evidence="2">
    <location>
        <begin position="208"/>
        <end position="231"/>
    </location>
</feature>
<dbReference type="Gene3D" id="2.60.40.420">
    <property type="entry name" value="Cupredoxins - blue copper proteins"/>
    <property type="match status" value="1"/>
</dbReference>
<protein>
    <submittedName>
        <fullName evidence="3">Conserved hypothetical membrane protein</fullName>
    </submittedName>
</protein>
<sequence>MPKWHVKRARHAQRRGTADRSNNPRRVQSQHRPSAPRHSGRNRIRPARNRGLQLTSRFPGLHLSAALPAHQRTIVKFTPQQVGSFPFVCSMNMISGTLVVTPNGHATQSPEPEKTDFASGHASSDGVGEPTDADVEASQAEERRADIANLTRRFIIGTVLTTPVLYAVMARPLGAAGADHPGDVRCGVADPSHGLIGAGASQCRYEQLITLGTFAAYCYSLLVTVASTALPAELSDVYFEAVGVILTLIMRLSG</sequence>